<name>A0ABQ2RH70_9ACTN</name>
<dbReference type="EMBL" id="BMQJ01000030">
    <property type="protein sequence ID" value="GGQ32044.1"/>
    <property type="molecule type" value="Genomic_DNA"/>
</dbReference>
<sequence>MREENPAPRDEVLYLAAGLSDLLVEGLRSVTHHLPSLSQVRQELRARGELAVKRLGTTPQPHLELLARQVVERGRYE</sequence>
<protein>
    <recommendedName>
        <fullName evidence="3">Polyprenyl synthetase</fullName>
    </recommendedName>
</protein>
<gene>
    <name evidence="1" type="ORF">GCM10010140_72660</name>
</gene>
<keyword evidence="2" id="KW-1185">Reference proteome</keyword>
<dbReference type="RefSeq" id="WP_189250948.1">
    <property type="nucleotide sequence ID" value="NZ_BMQJ01000030.1"/>
</dbReference>
<comment type="caution">
    <text evidence="1">The sequence shown here is derived from an EMBL/GenBank/DDBJ whole genome shotgun (WGS) entry which is preliminary data.</text>
</comment>
<evidence type="ECO:0000313" key="1">
    <source>
        <dbReference type="EMBL" id="GGQ32044.1"/>
    </source>
</evidence>
<proteinExistence type="predicted"/>
<dbReference type="Proteomes" id="UP000611554">
    <property type="component" value="Unassembled WGS sequence"/>
</dbReference>
<accession>A0ABQ2RH70</accession>
<reference evidence="2" key="1">
    <citation type="journal article" date="2019" name="Int. J. Syst. Evol. Microbiol.">
        <title>The Global Catalogue of Microorganisms (GCM) 10K type strain sequencing project: providing services to taxonomists for standard genome sequencing and annotation.</title>
        <authorList>
            <consortium name="The Broad Institute Genomics Platform"/>
            <consortium name="The Broad Institute Genome Sequencing Center for Infectious Disease"/>
            <person name="Wu L."/>
            <person name="Ma J."/>
        </authorList>
    </citation>
    <scope>NUCLEOTIDE SEQUENCE [LARGE SCALE GENOMIC DNA]</scope>
    <source>
        <strain evidence="2">JCM 3115</strain>
    </source>
</reference>
<evidence type="ECO:0008006" key="3">
    <source>
        <dbReference type="Google" id="ProtNLM"/>
    </source>
</evidence>
<evidence type="ECO:0000313" key="2">
    <source>
        <dbReference type="Proteomes" id="UP000611554"/>
    </source>
</evidence>
<organism evidence="1 2">
    <name type="scientific">Streptosporangium pseudovulgare</name>
    <dbReference type="NCBI Taxonomy" id="35765"/>
    <lineage>
        <taxon>Bacteria</taxon>
        <taxon>Bacillati</taxon>
        <taxon>Actinomycetota</taxon>
        <taxon>Actinomycetes</taxon>
        <taxon>Streptosporangiales</taxon>
        <taxon>Streptosporangiaceae</taxon>
        <taxon>Streptosporangium</taxon>
    </lineage>
</organism>